<feature type="repeat" description="WD" evidence="5">
    <location>
        <begin position="156"/>
        <end position="197"/>
    </location>
</feature>
<evidence type="ECO:0000256" key="3">
    <source>
        <dbReference type="ARBA" id="ARBA00022833"/>
    </source>
</evidence>
<gene>
    <name evidence="8" type="ORF">EB796_008314</name>
</gene>
<dbReference type="OrthoDB" id="289913at2759"/>
<evidence type="ECO:0000256" key="4">
    <source>
        <dbReference type="PROSITE-ProRule" id="PRU00175"/>
    </source>
</evidence>
<reference evidence="8" key="1">
    <citation type="submission" date="2020-06" db="EMBL/GenBank/DDBJ databases">
        <title>Draft genome of Bugula neritina, a colonial animal packing powerful symbionts and potential medicines.</title>
        <authorList>
            <person name="Rayko M."/>
        </authorList>
    </citation>
    <scope>NUCLEOTIDE SEQUENCE [LARGE SCALE GENOMIC DNA]</scope>
    <source>
        <strain evidence="8">Kwan_BN1</strain>
    </source>
</reference>
<evidence type="ECO:0000256" key="5">
    <source>
        <dbReference type="PROSITE-ProRule" id="PRU00221"/>
    </source>
</evidence>
<keyword evidence="2 4" id="KW-0863">Zinc-finger</keyword>
<dbReference type="InterPro" id="IPR025941">
    <property type="entry name" value="Vps8_central_dom"/>
</dbReference>
<proteinExistence type="inferred from homology"/>
<dbReference type="GO" id="GO:0006623">
    <property type="term" value="P:protein targeting to vacuole"/>
    <property type="evidence" value="ECO:0007669"/>
    <property type="project" value="InterPro"/>
</dbReference>
<feature type="compositionally biased region" description="Polar residues" evidence="6">
    <location>
        <begin position="1237"/>
        <end position="1247"/>
    </location>
</feature>
<feature type="compositionally biased region" description="Low complexity" evidence="6">
    <location>
        <begin position="1253"/>
        <end position="1267"/>
    </location>
</feature>
<dbReference type="InterPro" id="IPR045111">
    <property type="entry name" value="Vps41/Vps8"/>
</dbReference>
<dbReference type="GO" id="GO:0034058">
    <property type="term" value="P:endosomal vesicle fusion"/>
    <property type="evidence" value="ECO:0007669"/>
    <property type="project" value="TreeGrafter"/>
</dbReference>
<keyword evidence="2 4" id="KW-0479">Metal-binding</keyword>
<dbReference type="Pfam" id="PF23410">
    <property type="entry name" value="Beta-prop_VPS8"/>
    <property type="match status" value="1"/>
</dbReference>
<comment type="caution">
    <text evidence="8">The sequence shown here is derived from an EMBL/GenBank/DDBJ whole genome shotgun (WGS) entry which is preliminary data.</text>
</comment>
<dbReference type="PANTHER" id="PTHR12616">
    <property type="entry name" value="VACUOLAR PROTEIN SORTING VPS41"/>
    <property type="match status" value="1"/>
</dbReference>
<feature type="domain" description="RING-type" evidence="7">
    <location>
        <begin position="1180"/>
        <end position="1232"/>
    </location>
</feature>
<protein>
    <submittedName>
        <fullName evidence="8">VPS8</fullName>
    </submittedName>
</protein>
<dbReference type="InterPro" id="IPR001680">
    <property type="entry name" value="WD40_rpt"/>
</dbReference>
<dbReference type="GO" id="GO:0008270">
    <property type="term" value="F:zinc ion binding"/>
    <property type="evidence" value="ECO:0007669"/>
    <property type="project" value="UniProtKB-KW"/>
</dbReference>
<dbReference type="Pfam" id="PF23412">
    <property type="entry name" value="zf_RING_Vps8"/>
    <property type="match status" value="1"/>
</dbReference>
<dbReference type="PROSITE" id="PS50082">
    <property type="entry name" value="WD_REPEATS_2"/>
    <property type="match status" value="1"/>
</dbReference>
<dbReference type="EMBL" id="VXIV02001360">
    <property type="protein sequence ID" value="KAF6033376.1"/>
    <property type="molecule type" value="Genomic_DNA"/>
</dbReference>
<accession>A0A7J7K751</accession>
<dbReference type="SMART" id="SM00184">
    <property type="entry name" value="RING"/>
    <property type="match status" value="1"/>
</dbReference>
<dbReference type="Gene3D" id="2.130.10.10">
    <property type="entry name" value="YVTN repeat-like/Quinoprotein amine dehydrogenase"/>
    <property type="match status" value="1"/>
</dbReference>
<dbReference type="SUPFAM" id="SSF50978">
    <property type="entry name" value="WD40 repeat-like"/>
    <property type="match status" value="1"/>
</dbReference>
<evidence type="ECO:0000259" key="7">
    <source>
        <dbReference type="PROSITE" id="PS50089"/>
    </source>
</evidence>
<evidence type="ECO:0000313" key="8">
    <source>
        <dbReference type="EMBL" id="KAF6033376.1"/>
    </source>
</evidence>
<dbReference type="InterPro" id="IPR015943">
    <property type="entry name" value="WD40/YVTN_repeat-like_dom_sf"/>
</dbReference>
<sequence>MEEKGEDLSAELLLNGLESQLEELDEAEYDLPSVSAPTLESILNETADEEDDVVSNSGDSEFGRLLGTFDTESLVSFDDPDRRRKRRVYEGHGSVLKHTVLKGISSQIVSAQTRINAGSPTAMVVDVLIAIGTAHGIVYIFDPSQAMKWSLGSTNTGVQYGSVSCLAFNVDCNRLLAGYAKGQITMWDLDTGKLLRTITDVHPMGQAVLHVKFTDNRKVALCADSGGSVFDMEFNRSVSGRGCVSRCLFSGSRGEVCVAEPLHIPEHARNATNAQTMLVAMITFTKVVVINLRPEVKIVFSFPLPGQADCLPLLSWIYAGIKISGKDALFDPVLAVARESTFHFFQAIIRSAKTVEFQRLQTSEVSYKVGAFCWINSMTLAVMDTFEKIHLVDVRSWEELEVLDMCDMQFVYSTSFFKGLATGGNVSPALSYAGDHACYYSMMTFKSQLFVLGKKSVHVMTTRTWQERLDVLLRENRHQDAIALALTFYEGTAKSVIGLPSRPERRQKIVADKLLDILYTYVDLSMTKLCPVFGRIDELINHYENVVPICVEYCLRLNRIDVLFGRLYERFRQDVIAHGAFLECLEPFILDDQLKAVSPEIIKDLTSHFQGKDMLSRVEACIVHLNIISLDIHETVKVCWENGMYDAIIYISNQGMQDYITPLLDLTQVLRDAINSGKQLSDTHVKLGKQVTRVYQQLIGWLSLSHRLIGRRNSCRTNPSEKPYPYMRTFLDFDTREFLNVMALAFEEDEFGSSDKKHLRQKVVDILLQIMVDETGYTPKQTGMLYTFLARQLARHNSSIRLNKRLFEQVVEFLCKPGDDSHKEERQEALLELLTKYGLHDKILLTYLNDPTRCHQAFSFIELTLTDQLINTIHEKIVDVTLAHLKPLTECDSVRTARLLVDVLRVNLLQVVNSLEGEGRTQYQLLQALVTEREARDTIMFDTELYDIYVELMCKYDSSLVEMYLKTGHGYADETVYQICKKYHQYDSMAFLLEKMGKVQEAFDMMLKTFKEKIDLFMEQITDKRASKHTSNISLLCQQIDGLLLKAIGLCQRNCGRLSEQQREALWFPLLDAVVEPQHKLSSDNSHITVFKDASRQVMNCMMGYIELPAIMAKILKEFTFSEGRFGDVKDLVMGMLGTYNYEKTLMSTVSSMLNGDLMNQLVEKRSLHSKAYVPVKDTCAYCNKHVMSTPSRVQLTVFRCGHMFHEACLDRSGTYTHTLDDEVVYSCYLCSQSEHTRSRPASSSHGLQRGESVSTPSQSTTVQSQQRKISAMNSVPNSTNHNPASQEVAGAFRRQQTERRRNKLLSTADLTLRLIPPSCIDSSLLDDT</sequence>
<keyword evidence="5" id="KW-0853">WD repeat</keyword>
<dbReference type="SUPFAM" id="SSF57850">
    <property type="entry name" value="RING/U-box"/>
    <property type="match status" value="1"/>
</dbReference>
<dbReference type="PANTHER" id="PTHR12616:SF8">
    <property type="entry name" value="VACUOLAR PROTEIN SORTING-ASSOCIATED PROTEIN 8 HOMOLOG"/>
    <property type="match status" value="1"/>
</dbReference>
<evidence type="ECO:0000256" key="6">
    <source>
        <dbReference type="SAM" id="MobiDB-lite"/>
    </source>
</evidence>
<dbReference type="InterPro" id="IPR001841">
    <property type="entry name" value="Znf_RING"/>
</dbReference>
<dbReference type="GO" id="GO:0005770">
    <property type="term" value="C:late endosome"/>
    <property type="evidence" value="ECO:0007669"/>
    <property type="project" value="TreeGrafter"/>
</dbReference>
<comment type="similarity">
    <text evidence="1">Belongs to the VPS8 family.</text>
</comment>
<dbReference type="Pfam" id="PF23556">
    <property type="entry name" value="TPR_Vps41"/>
    <property type="match status" value="1"/>
</dbReference>
<dbReference type="Proteomes" id="UP000593567">
    <property type="component" value="Unassembled WGS sequence"/>
</dbReference>
<organism evidence="8 9">
    <name type="scientific">Bugula neritina</name>
    <name type="common">Brown bryozoan</name>
    <name type="synonym">Sertularia neritina</name>
    <dbReference type="NCBI Taxonomy" id="10212"/>
    <lineage>
        <taxon>Eukaryota</taxon>
        <taxon>Metazoa</taxon>
        <taxon>Spiralia</taxon>
        <taxon>Lophotrochozoa</taxon>
        <taxon>Bryozoa</taxon>
        <taxon>Gymnolaemata</taxon>
        <taxon>Cheilostomatida</taxon>
        <taxon>Flustrina</taxon>
        <taxon>Buguloidea</taxon>
        <taxon>Bugulidae</taxon>
        <taxon>Bugula</taxon>
    </lineage>
</organism>
<keyword evidence="9" id="KW-1185">Reference proteome</keyword>
<dbReference type="Pfam" id="PF12816">
    <property type="entry name" value="TPR_Vps8"/>
    <property type="match status" value="1"/>
</dbReference>
<feature type="region of interest" description="Disordered" evidence="6">
    <location>
        <begin position="1237"/>
        <end position="1288"/>
    </location>
</feature>
<evidence type="ECO:0000256" key="2">
    <source>
        <dbReference type="ARBA" id="ARBA00022771"/>
    </source>
</evidence>
<name>A0A7J7K751_BUGNE</name>
<keyword evidence="3" id="KW-0862">Zinc</keyword>
<dbReference type="InterPro" id="IPR036322">
    <property type="entry name" value="WD40_repeat_dom_sf"/>
</dbReference>
<dbReference type="PROSITE" id="PS50089">
    <property type="entry name" value="ZF_RING_2"/>
    <property type="match status" value="1"/>
</dbReference>
<feature type="compositionally biased region" description="Polar residues" evidence="6">
    <location>
        <begin position="1268"/>
        <end position="1286"/>
    </location>
</feature>
<dbReference type="GO" id="GO:0030897">
    <property type="term" value="C:HOPS complex"/>
    <property type="evidence" value="ECO:0007669"/>
    <property type="project" value="TreeGrafter"/>
</dbReference>
<evidence type="ECO:0000256" key="1">
    <source>
        <dbReference type="ARBA" id="ARBA00009422"/>
    </source>
</evidence>
<dbReference type="InterPro" id="IPR056939">
    <property type="entry name" value="Znf_RING_Vps8"/>
</dbReference>
<evidence type="ECO:0000313" key="9">
    <source>
        <dbReference type="Proteomes" id="UP000593567"/>
    </source>
</evidence>